<dbReference type="InterPro" id="IPR055414">
    <property type="entry name" value="LRR_R13L4/SHOC2-like"/>
</dbReference>
<evidence type="ECO:0000313" key="11">
    <source>
        <dbReference type="Proteomes" id="UP001454036"/>
    </source>
</evidence>
<evidence type="ECO:0000256" key="7">
    <source>
        <dbReference type="ARBA" id="ARBA00023180"/>
    </source>
</evidence>
<evidence type="ECO:0000256" key="4">
    <source>
        <dbReference type="ARBA" id="ARBA00022729"/>
    </source>
</evidence>
<dbReference type="Pfam" id="PF23598">
    <property type="entry name" value="LRR_14"/>
    <property type="match status" value="1"/>
</dbReference>
<evidence type="ECO:0000256" key="6">
    <source>
        <dbReference type="ARBA" id="ARBA00023136"/>
    </source>
</evidence>
<keyword evidence="4" id="KW-0732">Signal</keyword>
<dbReference type="PANTHER" id="PTHR48065:SF69">
    <property type="entry name" value="OS07G0466500 PROTEIN"/>
    <property type="match status" value="1"/>
</dbReference>
<keyword evidence="5" id="KW-0677">Repeat</keyword>
<feature type="domain" description="Disease resistance R13L4/SHOC-2-like LRR" evidence="9">
    <location>
        <begin position="53"/>
        <end position="164"/>
    </location>
</feature>
<dbReference type="GO" id="GO:0005886">
    <property type="term" value="C:plasma membrane"/>
    <property type="evidence" value="ECO:0007669"/>
    <property type="project" value="UniProtKB-SubCell"/>
</dbReference>
<dbReference type="PRINTS" id="PR00019">
    <property type="entry name" value="LEURICHRPT"/>
</dbReference>
<comment type="caution">
    <text evidence="10">The sequence shown here is derived from an EMBL/GenBank/DDBJ whole genome shotgun (WGS) entry which is preliminary data.</text>
</comment>
<keyword evidence="8" id="KW-0812">Transmembrane</keyword>
<comment type="subcellular location">
    <subcellularLocation>
        <location evidence="1">Cell membrane</location>
    </subcellularLocation>
</comment>
<evidence type="ECO:0000259" key="9">
    <source>
        <dbReference type="Pfam" id="PF23598"/>
    </source>
</evidence>
<evidence type="ECO:0000256" key="2">
    <source>
        <dbReference type="ARBA" id="ARBA00022475"/>
    </source>
</evidence>
<sequence>MKQAVVNGLESYVATTTRMIIFLKRLLLLASILSVEFLDLSDNSIEGALPRTEFANFSRLVHLDLSKNELTGAITQELFKLTSLRYLAFYGDSLQGRLPAEIGNFTNLRALTLGNNKIGGKITLEIGNLRKMKTLVLSNNNITGGIPGSMQKLSKLEILQVDHNQLSGPIPKYMKNLSLGGNKLTWNGHGMKFVPKSILSRLSLSSCNISGSIPSWLSNQTGLYFLDLSDNRLEGNLPVWLAKINITIMFLSDNKLKGSLPPEMFQNSRLSVLDLSRNNFHGELPKSVGEARSSRILMLADNSFAGRVPPSALNNTNMLLLDLSKNSLPVRGDIPSSLGRIHDPDQQDDETFFGVFDQKVGNLLRHCQCENLLVNWKKSEQILNSQQVELYSLIDLSNNYLSGQIPPILGNLTDLISLNLSCNTLSGEIPGTLGDLKNLEILDLSHNDLSAPAPPPSTFERPEPGNDEQYFSWTFAGIGYPIGLILTVGFAYTIGLFNDTQ</sequence>
<gene>
    <name evidence="10" type="ORF">LIER_17017</name>
</gene>
<keyword evidence="11" id="KW-1185">Reference proteome</keyword>
<organism evidence="10 11">
    <name type="scientific">Lithospermum erythrorhizon</name>
    <name type="common">Purple gromwell</name>
    <name type="synonym">Lithospermum officinale var. erythrorhizon</name>
    <dbReference type="NCBI Taxonomy" id="34254"/>
    <lineage>
        <taxon>Eukaryota</taxon>
        <taxon>Viridiplantae</taxon>
        <taxon>Streptophyta</taxon>
        <taxon>Embryophyta</taxon>
        <taxon>Tracheophyta</taxon>
        <taxon>Spermatophyta</taxon>
        <taxon>Magnoliopsida</taxon>
        <taxon>eudicotyledons</taxon>
        <taxon>Gunneridae</taxon>
        <taxon>Pentapetalae</taxon>
        <taxon>asterids</taxon>
        <taxon>lamiids</taxon>
        <taxon>Boraginales</taxon>
        <taxon>Boraginaceae</taxon>
        <taxon>Boraginoideae</taxon>
        <taxon>Lithospermeae</taxon>
        <taxon>Lithospermum</taxon>
    </lineage>
</organism>
<evidence type="ECO:0000256" key="5">
    <source>
        <dbReference type="ARBA" id="ARBA00022737"/>
    </source>
</evidence>
<dbReference type="SUPFAM" id="SSF52058">
    <property type="entry name" value="L domain-like"/>
    <property type="match status" value="2"/>
</dbReference>
<dbReference type="FunFam" id="3.80.10.10:FF:000041">
    <property type="entry name" value="LRR receptor-like serine/threonine-protein kinase ERECTA"/>
    <property type="match status" value="1"/>
</dbReference>
<accession>A0AAV3QBE1</accession>
<proteinExistence type="predicted"/>
<dbReference type="PANTHER" id="PTHR48065">
    <property type="entry name" value="OS10G0469600 PROTEIN"/>
    <property type="match status" value="1"/>
</dbReference>
<dbReference type="Proteomes" id="UP001454036">
    <property type="component" value="Unassembled WGS sequence"/>
</dbReference>
<keyword evidence="3" id="KW-0433">Leucine-rich repeat</keyword>
<keyword evidence="8" id="KW-1133">Transmembrane helix</keyword>
<dbReference type="InterPro" id="IPR032675">
    <property type="entry name" value="LRR_dom_sf"/>
</dbReference>
<dbReference type="Gene3D" id="3.80.10.10">
    <property type="entry name" value="Ribonuclease Inhibitor"/>
    <property type="match status" value="3"/>
</dbReference>
<evidence type="ECO:0000256" key="8">
    <source>
        <dbReference type="SAM" id="Phobius"/>
    </source>
</evidence>
<feature type="transmembrane region" description="Helical" evidence="8">
    <location>
        <begin position="470"/>
        <end position="497"/>
    </location>
</feature>
<protein>
    <recommendedName>
        <fullName evidence="9">Disease resistance R13L4/SHOC-2-like LRR domain-containing protein</fullName>
    </recommendedName>
</protein>
<dbReference type="EMBL" id="BAABME010003893">
    <property type="protein sequence ID" value="GAA0160472.1"/>
    <property type="molecule type" value="Genomic_DNA"/>
</dbReference>
<keyword evidence="6 8" id="KW-0472">Membrane</keyword>
<reference evidence="10 11" key="1">
    <citation type="submission" date="2024-01" db="EMBL/GenBank/DDBJ databases">
        <title>The complete chloroplast genome sequence of Lithospermum erythrorhizon: insights into the phylogenetic relationship among Boraginaceae species and the maternal lineages of purple gromwells.</title>
        <authorList>
            <person name="Okada T."/>
            <person name="Watanabe K."/>
        </authorList>
    </citation>
    <scope>NUCLEOTIDE SEQUENCE [LARGE SCALE GENOMIC DNA]</scope>
</reference>
<dbReference type="AlphaFoldDB" id="A0AAV3QBE1"/>
<name>A0AAV3QBE1_LITER</name>
<dbReference type="Pfam" id="PF13855">
    <property type="entry name" value="LRR_8"/>
    <property type="match status" value="1"/>
</dbReference>
<evidence type="ECO:0000256" key="1">
    <source>
        <dbReference type="ARBA" id="ARBA00004236"/>
    </source>
</evidence>
<keyword evidence="7" id="KW-0325">Glycoprotein</keyword>
<dbReference type="FunFam" id="3.80.10.10:FF:000383">
    <property type="entry name" value="Leucine-rich repeat receptor protein kinase EMS1"/>
    <property type="match status" value="1"/>
</dbReference>
<keyword evidence="2" id="KW-1003">Cell membrane</keyword>
<dbReference type="Pfam" id="PF00560">
    <property type="entry name" value="LRR_1"/>
    <property type="match status" value="3"/>
</dbReference>
<evidence type="ECO:0000256" key="3">
    <source>
        <dbReference type="ARBA" id="ARBA00022614"/>
    </source>
</evidence>
<dbReference type="InterPro" id="IPR001611">
    <property type="entry name" value="Leu-rich_rpt"/>
</dbReference>
<evidence type="ECO:0000313" key="10">
    <source>
        <dbReference type="EMBL" id="GAA0160472.1"/>
    </source>
</evidence>